<evidence type="ECO:0000256" key="9">
    <source>
        <dbReference type="ARBA" id="ARBA00046245"/>
    </source>
</evidence>
<feature type="domain" description="Rab-GAP TBC" evidence="11">
    <location>
        <begin position="197"/>
        <end position="388"/>
    </location>
</feature>
<dbReference type="SUPFAM" id="SSF47923">
    <property type="entry name" value="Ypt/Rab-GAP domain of gyp1p"/>
    <property type="match status" value="2"/>
</dbReference>
<gene>
    <name evidence="13" type="primary">LOC114786478</name>
</gene>
<dbReference type="PANTHER" id="PTHR23354:SF124">
    <property type="entry name" value="TBC1 DOMAIN FAMILY MEMBER 24"/>
    <property type="match status" value="1"/>
</dbReference>
<organism evidence="13 14">
    <name type="scientific">Denticeps clupeoides</name>
    <name type="common">denticle herring</name>
    <dbReference type="NCBI Taxonomy" id="299321"/>
    <lineage>
        <taxon>Eukaryota</taxon>
        <taxon>Metazoa</taxon>
        <taxon>Chordata</taxon>
        <taxon>Craniata</taxon>
        <taxon>Vertebrata</taxon>
        <taxon>Euteleostomi</taxon>
        <taxon>Actinopterygii</taxon>
        <taxon>Neopterygii</taxon>
        <taxon>Teleostei</taxon>
        <taxon>Clupei</taxon>
        <taxon>Clupeiformes</taxon>
        <taxon>Denticipitoidei</taxon>
        <taxon>Denticipitidae</taxon>
        <taxon>Denticeps</taxon>
    </lineage>
</organism>
<comment type="function">
    <text evidence="9">May act as a GTPase-activating protein for Rab family protein(s). Involved in neuronal projections development, probably through a negative modulation of ARF6 function. Involved in the regulation of synaptic vesicle trafficking.</text>
</comment>
<dbReference type="GO" id="GO:0012505">
    <property type="term" value="C:endomembrane system"/>
    <property type="evidence" value="ECO:0007669"/>
    <property type="project" value="UniProtKB-SubCell"/>
</dbReference>
<dbReference type="Proteomes" id="UP000694580">
    <property type="component" value="Chromosome 3"/>
</dbReference>
<sequence>MIRVSSNPDFASFGTLSGEILRTDERNHADPPLLEACRQRSHSLYNVQDAKKFPEQSCHVRPRSRSFYSFETSEDFTDETFSRFNALKPRARSLLQNDMGLKNKSGDGAMNRPPSKRPKANSARNRNQEMSGNWGKSVPMMTISESDSWEISSCSGMKYGQYVEWEKIDPEAAVRYAKILASGHNDLKLMGRSGFWATPHTLRAKAYYHIISGISSNSNMTSHDVYHILTNQLFGEQKISTHPFPEFMEDGEIPRYCLNKAGLNSVKKILLSISKHLPDVSFCPILPALVSLLLHFSEDETQCFNSICCLVNYKDPNKRYIDQTFHTYRASCMTFGDLANIYCRGIRKLIASSHQNLVEFYSDWIMWIFADLPFPYAIRVLDLYLLEGYKVLYRVALALLSLYKTSVASRVARVDDFRQDMKSFVLNVTRHSTVENLLNKAFEIQLPTRQELNYLFSANKDALLQRGIYQKTHLYQTMDLSTFSSGVVTETEMNVVWAWIPERFALFSPRKLFSTNQHGRSLNMFYSHVDGHEPTVLLLKTADEEVCGAFLSSDWSGRKSHVSDGLMFFGTGECFVFTLRPGMERYQRAVVHISGALNQSHPYKGQQSSSLLHLSASNISCPLLGNDCLAGSAQETQYQAVPFSSPSGAQWCMFMGGDEEKLVIGGNGGPALHIQADLMTGHTKHCGMFESPPLCKGLFRIQALEVWGLDNSKEY</sequence>
<dbReference type="RefSeq" id="XP_028829461.1">
    <property type="nucleotide sequence ID" value="XM_028973628.1"/>
</dbReference>
<feature type="compositionally biased region" description="Polar residues" evidence="10">
    <location>
        <begin position="122"/>
        <end position="131"/>
    </location>
</feature>
<dbReference type="GO" id="GO:0030659">
    <property type="term" value="C:cytoplasmic vesicle membrane"/>
    <property type="evidence" value="ECO:0007669"/>
    <property type="project" value="UniProtKB-SubCell"/>
</dbReference>
<dbReference type="AlphaFoldDB" id="A0AAY4ABF6"/>
<dbReference type="SMART" id="SM00164">
    <property type="entry name" value="TBC"/>
    <property type="match status" value="1"/>
</dbReference>
<feature type="region of interest" description="Disordered" evidence="10">
    <location>
        <begin position="99"/>
        <end position="137"/>
    </location>
</feature>
<keyword evidence="5" id="KW-0770">Synapse</keyword>
<proteinExistence type="predicted"/>
<dbReference type="Ensembl" id="ENSDCDT00010004710.1">
    <property type="protein sequence ID" value="ENSDCDP00010004551.1"/>
    <property type="gene ID" value="ENSDCDG00010002023.1"/>
</dbReference>
<feature type="domain" description="TLDc" evidence="12">
    <location>
        <begin position="486"/>
        <end position="710"/>
    </location>
</feature>
<evidence type="ECO:0000256" key="6">
    <source>
        <dbReference type="ARBA" id="ARBA00023136"/>
    </source>
</evidence>
<keyword evidence="6" id="KW-0472">Membrane</keyword>
<dbReference type="Pfam" id="PF00566">
    <property type="entry name" value="RabGAP-TBC"/>
    <property type="match status" value="1"/>
</dbReference>
<evidence type="ECO:0000256" key="8">
    <source>
        <dbReference type="ARBA" id="ARBA00034103"/>
    </source>
</evidence>
<dbReference type="InterPro" id="IPR000195">
    <property type="entry name" value="Rab-GAP-TBC_dom"/>
</dbReference>
<protein>
    <recommendedName>
        <fullName evidence="4">TBC1 domain family member 24</fullName>
    </recommendedName>
</protein>
<dbReference type="PROSITE" id="PS50086">
    <property type="entry name" value="TBC_RABGAP"/>
    <property type="match status" value="1"/>
</dbReference>
<evidence type="ECO:0000256" key="4">
    <source>
        <dbReference type="ARBA" id="ARBA00014206"/>
    </source>
</evidence>
<accession>A0AAY4ABF6</accession>
<dbReference type="SMART" id="SM00584">
    <property type="entry name" value="TLDc"/>
    <property type="match status" value="1"/>
</dbReference>
<dbReference type="InterPro" id="IPR006571">
    <property type="entry name" value="TLDc_dom"/>
</dbReference>
<evidence type="ECO:0000256" key="7">
    <source>
        <dbReference type="ARBA" id="ARBA00023329"/>
    </source>
</evidence>
<reference evidence="13" key="2">
    <citation type="submission" date="2025-08" db="UniProtKB">
        <authorList>
            <consortium name="Ensembl"/>
        </authorList>
    </citation>
    <scope>IDENTIFICATION</scope>
</reference>
<keyword evidence="7" id="KW-0968">Cytoplasmic vesicle</keyword>
<keyword evidence="14" id="KW-1185">Reference proteome</keyword>
<comment type="subcellular location">
    <subcellularLocation>
        <location evidence="1">Cytoplasmic vesicle membrane</location>
    </subcellularLocation>
    <subcellularLocation>
        <location evidence="2">Endomembrane system</location>
        <topology evidence="2">Peripheral membrane protein</topology>
    </subcellularLocation>
    <subcellularLocation>
        <location evidence="8">Synapse</location>
    </subcellularLocation>
</comment>
<evidence type="ECO:0000313" key="13">
    <source>
        <dbReference type="Ensembl" id="ENSDCDP00010004551.1"/>
    </source>
</evidence>
<dbReference type="PANTHER" id="PTHR23354">
    <property type="entry name" value="NUCLEOLAR PROTEIN 7/ESTROGEN RECEPTOR COACTIVATOR-RELATED"/>
    <property type="match status" value="1"/>
</dbReference>
<dbReference type="GO" id="GO:0045202">
    <property type="term" value="C:synapse"/>
    <property type="evidence" value="ECO:0007669"/>
    <property type="project" value="UniProtKB-SubCell"/>
</dbReference>
<name>A0AAY4ABF6_9TELE</name>
<dbReference type="PROSITE" id="PS51886">
    <property type="entry name" value="TLDC"/>
    <property type="match status" value="1"/>
</dbReference>
<evidence type="ECO:0000256" key="10">
    <source>
        <dbReference type="SAM" id="MobiDB-lite"/>
    </source>
</evidence>
<evidence type="ECO:0000256" key="1">
    <source>
        <dbReference type="ARBA" id="ARBA00004156"/>
    </source>
</evidence>
<evidence type="ECO:0000256" key="5">
    <source>
        <dbReference type="ARBA" id="ARBA00023018"/>
    </source>
</evidence>
<evidence type="ECO:0000256" key="3">
    <source>
        <dbReference type="ARBA" id="ARBA00011546"/>
    </source>
</evidence>
<dbReference type="GeneID" id="114786478"/>
<dbReference type="Pfam" id="PF07534">
    <property type="entry name" value="TLD"/>
    <property type="match status" value="2"/>
</dbReference>
<dbReference type="InterPro" id="IPR035969">
    <property type="entry name" value="Rab-GAP_TBC_sf"/>
</dbReference>
<dbReference type="Gene3D" id="1.10.472.80">
    <property type="entry name" value="Ypt/Rab-GAP domain of gyp1p, domain 3"/>
    <property type="match status" value="1"/>
</dbReference>
<comment type="subunit">
    <text evidence="3">Interacts with ARF6.</text>
</comment>
<evidence type="ECO:0000256" key="2">
    <source>
        <dbReference type="ARBA" id="ARBA00004184"/>
    </source>
</evidence>
<evidence type="ECO:0000259" key="12">
    <source>
        <dbReference type="PROSITE" id="PS51886"/>
    </source>
</evidence>
<dbReference type="GeneTree" id="ENSGT00410000025739"/>
<reference evidence="13 14" key="1">
    <citation type="submission" date="2020-06" db="EMBL/GenBank/DDBJ databases">
        <authorList>
            <consortium name="Wellcome Sanger Institute Data Sharing"/>
        </authorList>
    </citation>
    <scope>NUCLEOTIDE SEQUENCE [LARGE SCALE GENOMIC DNA]</scope>
</reference>
<evidence type="ECO:0000259" key="11">
    <source>
        <dbReference type="PROSITE" id="PS50086"/>
    </source>
</evidence>
<evidence type="ECO:0000313" key="14">
    <source>
        <dbReference type="Proteomes" id="UP000694580"/>
    </source>
</evidence>
<reference evidence="13" key="3">
    <citation type="submission" date="2025-09" db="UniProtKB">
        <authorList>
            <consortium name="Ensembl"/>
        </authorList>
    </citation>
    <scope>IDENTIFICATION</scope>
</reference>